<evidence type="ECO:0008006" key="9">
    <source>
        <dbReference type="Google" id="ProtNLM"/>
    </source>
</evidence>
<evidence type="ECO:0000259" key="5">
    <source>
        <dbReference type="PROSITE" id="PS50021"/>
    </source>
</evidence>
<dbReference type="SUPFAM" id="SSF143575">
    <property type="entry name" value="GAS2 domain-like"/>
    <property type="match status" value="1"/>
</dbReference>
<evidence type="ECO:0000256" key="2">
    <source>
        <dbReference type="ARBA" id="ARBA00022490"/>
    </source>
</evidence>
<dbReference type="PANTHER" id="PTHR46756:SF13">
    <property type="entry name" value="GROWTH ARREST-SPECIFIC PROTEIN 2"/>
    <property type="match status" value="1"/>
</dbReference>
<name>T1JCK6_STRMM</name>
<evidence type="ECO:0000256" key="3">
    <source>
        <dbReference type="ARBA" id="ARBA00023212"/>
    </source>
</evidence>
<dbReference type="Proteomes" id="UP000014500">
    <property type="component" value="Unassembled WGS sequence"/>
</dbReference>
<dbReference type="PhylomeDB" id="T1JCK6"/>
<feature type="domain" description="GAR" evidence="6">
    <location>
        <begin position="195"/>
        <end position="269"/>
    </location>
</feature>
<dbReference type="InterPro" id="IPR036872">
    <property type="entry name" value="CH_dom_sf"/>
</dbReference>
<dbReference type="eggNOG" id="KOG0516">
    <property type="taxonomic scope" value="Eukaryota"/>
</dbReference>
<reference evidence="8" key="1">
    <citation type="submission" date="2011-05" db="EMBL/GenBank/DDBJ databases">
        <authorList>
            <person name="Richards S.R."/>
            <person name="Qu J."/>
            <person name="Jiang H."/>
            <person name="Jhangiani S.N."/>
            <person name="Agravi P."/>
            <person name="Goodspeed R."/>
            <person name="Gross S."/>
            <person name="Mandapat C."/>
            <person name="Jackson L."/>
            <person name="Mathew T."/>
            <person name="Pu L."/>
            <person name="Thornton R."/>
            <person name="Saada N."/>
            <person name="Wilczek-Boney K.B."/>
            <person name="Lee S."/>
            <person name="Kovar C."/>
            <person name="Wu Y."/>
            <person name="Scherer S.E."/>
            <person name="Worley K.C."/>
            <person name="Muzny D.M."/>
            <person name="Gibbs R."/>
        </authorList>
    </citation>
    <scope>NUCLEOTIDE SEQUENCE</scope>
    <source>
        <strain evidence="8">Brora</strain>
    </source>
</reference>
<dbReference type="EMBL" id="JH432065">
    <property type="status" value="NOT_ANNOTATED_CDS"/>
    <property type="molecule type" value="Genomic_DNA"/>
</dbReference>
<evidence type="ECO:0000313" key="8">
    <source>
        <dbReference type="Proteomes" id="UP000014500"/>
    </source>
</evidence>
<organism evidence="7 8">
    <name type="scientific">Strigamia maritima</name>
    <name type="common">European centipede</name>
    <name type="synonym">Geophilus maritimus</name>
    <dbReference type="NCBI Taxonomy" id="126957"/>
    <lineage>
        <taxon>Eukaryota</taxon>
        <taxon>Metazoa</taxon>
        <taxon>Ecdysozoa</taxon>
        <taxon>Arthropoda</taxon>
        <taxon>Myriapoda</taxon>
        <taxon>Chilopoda</taxon>
        <taxon>Pleurostigmophora</taxon>
        <taxon>Geophilomorpha</taxon>
        <taxon>Linotaeniidae</taxon>
        <taxon>Strigamia</taxon>
    </lineage>
</organism>
<evidence type="ECO:0000256" key="1">
    <source>
        <dbReference type="ARBA" id="ARBA00004245"/>
    </source>
</evidence>
<keyword evidence="2" id="KW-0963">Cytoplasm</keyword>
<comment type="similarity">
    <text evidence="4">Belongs to the GAS2 family.</text>
</comment>
<dbReference type="OMA" id="GLHGCDY"/>
<dbReference type="InterPro" id="IPR036534">
    <property type="entry name" value="GAR_dom_sf"/>
</dbReference>
<evidence type="ECO:0000259" key="6">
    <source>
        <dbReference type="PROSITE" id="PS51460"/>
    </source>
</evidence>
<reference evidence="7" key="2">
    <citation type="submission" date="2015-02" db="UniProtKB">
        <authorList>
            <consortium name="EnsemblMetazoa"/>
        </authorList>
    </citation>
    <scope>IDENTIFICATION</scope>
</reference>
<dbReference type="STRING" id="126957.T1JCK6"/>
<dbReference type="SMART" id="SM00243">
    <property type="entry name" value="GAS2"/>
    <property type="match status" value="1"/>
</dbReference>
<dbReference type="PROSITE" id="PS51460">
    <property type="entry name" value="GAR"/>
    <property type="match status" value="1"/>
</dbReference>
<dbReference type="HOGENOM" id="CLU_025484_1_1_1"/>
<dbReference type="GO" id="GO:0008093">
    <property type="term" value="F:cytoskeletal anchor activity"/>
    <property type="evidence" value="ECO:0007669"/>
    <property type="project" value="TreeGrafter"/>
</dbReference>
<dbReference type="GO" id="GO:0008017">
    <property type="term" value="F:microtubule binding"/>
    <property type="evidence" value="ECO:0007669"/>
    <property type="project" value="InterPro"/>
</dbReference>
<protein>
    <recommendedName>
        <fullName evidence="9">GAR domain-containing protein</fullName>
    </recommendedName>
</protein>
<dbReference type="InterPro" id="IPR003108">
    <property type="entry name" value="GAR_dom"/>
</dbReference>
<dbReference type="PROSITE" id="PS50021">
    <property type="entry name" value="CH"/>
    <property type="match status" value="1"/>
</dbReference>
<dbReference type="EnsemblMetazoa" id="SMAR011520-RA">
    <property type="protein sequence ID" value="SMAR011520-PA"/>
    <property type="gene ID" value="SMAR011520"/>
</dbReference>
<dbReference type="Gene3D" id="3.30.920.20">
    <property type="entry name" value="Gas2-like domain"/>
    <property type="match status" value="1"/>
</dbReference>
<dbReference type="CDD" id="cd21204">
    <property type="entry name" value="CH_GAS2-like"/>
    <property type="match status" value="1"/>
</dbReference>
<dbReference type="Pfam" id="PF02187">
    <property type="entry name" value="GAS2"/>
    <property type="match status" value="1"/>
</dbReference>
<dbReference type="SUPFAM" id="SSF47576">
    <property type="entry name" value="Calponin-homology domain, CH-domain"/>
    <property type="match status" value="1"/>
</dbReference>
<dbReference type="PANTHER" id="PTHR46756">
    <property type="entry name" value="TRANSGELIN"/>
    <property type="match status" value="1"/>
</dbReference>
<dbReference type="Gene3D" id="1.10.418.10">
    <property type="entry name" value="Calponin-like domain"/>
    <property type="match status" value="1"/>
</dbReference>
<dbReference type="InterPro" id="IPR001715">
    <property type="entry name" value="CH_dom"/>
</dbReference>
<dbReference type="GO" id="GO:0005884">
    <property type="term" value="C:actin filament"/>
    <property type="evidence" value="ECO:0007669"/>
    <property type="project" value="TreeGrafter"/>
</dbReference>
<evidence type="ECO:0000256" key="4">
    <source>
        <dbReference type="ARBA" id="ARBA00038441"/>
    </source>
</evidence>
<evidence type="ECO:0000313" key="7">
    <source>
        <dbReference type="EnsemblMetazoa" id="SMAR011520-PA"/>
    </source>
</evidence>
<feature type="domain" description="Calponin-homology (CH)" evidence="5">
    <location>
        <begin position="24"/>
        <end position="147"/>
    </location>
</feature>
<accession>T1JCK6</accession>
<keyword evidence="3" id="KW-0206">Cytoskeleton</keyword>
<dbReference type="GO" id="GO:0051764">
    <property type="term" value="P:actin crosslink formation"/>
    <property type="evidence" value="ECO:0007669"/>
    <property type="project" value="TreeGrafter"/>
</dbReference>
<comment type="subcellular location">
    <subcellularLocation>
        <location evidence="1">Cytoplasm</location>
        <location evidence="1">Cytoskeleton</location>
    </subcellularLocation>
</comment>
<dbReference type="SMART" id="SM00033">
    <property type="entry name" value="CH"/>
    <property type="match status" value="1"/>
</dbReference>
<dbReference type="GO" id="GO:0051015">
    <property type="term" value="F:actin filament binding"/>
    <property type="evidence" value="ECO:0007669"/>
    <property type="project" value="TreeGrafter"/>
</dbReference>
<proteinExistence type="inferred from homology"/>
<dbReference type="Pfam" id="PF00307">
    <property type="entry name" value="CH"/>
    <property type="match status" value="1"/>
</dbReference>
<keyword evidence="8" id="KW-1185">Reference proteome</keyword>
<dbReference type="AlphaFoldDB" id="T1JCK6"/>
<sequence>MTCSGDFEGDIKRRMLELQEKHLIPLKDDLADWLNKTLAVDFITPENFLHVLDNGVIVCKLVKIIQRKIEERSRRGSIQEIVPPFNFKCWENAKSESFYARDNVDNFLKWCRKYGVREAVLFESDGLVLHSQQRTVVLCLLELGRVASRQGMEPPGLIKLENEIDAEHGSGQIENSSRASSPGAHGDFAAGIPLSASKTRLSELDKKVIQVTKSCGCTILPIRRVSEGRYCIAGRTVFVRLLKERHVMVRVGGGWETLEQFLIRHDPCQVIMVDGKPTATLHENQRVHDEERLSKKWCK</sequence>